<keyword evidence="5" id="KW-0472">Membrane</keyword>
<evidence type="ECO:0000256" key="5">
    <source>
        <dbReference type="SAM" id="Phobius"/>
    </source>
</evidence>
<keyword evidence="5" id="KW-1133">Transmembrane helix</keyword>
<dbReference type="KEGG" id="bmy:BM_BM4303"/>
<sequence length="477" mass="53758">MILPSMHNETLLSLENGTQQRDQSQISLNDQSLDLLSRQNIAVEKKCMKNEVWTNCTGCELSCDEDEFLQCQNICYKPGCECPAILGFRRASNGNLLKECSITEEFKECGSVCEETCDDFGQPIVCSKQCLAGCFCKEGYIREKKGGCCILPELCDTKKRSRICGPNQEYRKCGTACPKTCNGLPENCTQHCVDGCFCKEGYVLDLDKCIPEDSCKESRECPENEVYRKCGSPCQEICGKQKETNCNACIEGCFCKLGYVMEEKVGACIKPEHCMPPKYMKCPGNETFTYCGGCEGTCKMQFVKCPTECGSPRCECLAMKNYIMSSFINFPKRLKPVSWYFAIRCGSSSTLAPGRIYSQRHLFEVKKTQMKANNPEKYALASDFLAHRADRPKDYKPDTSADRSITPSPQEKRLLVLTGMYKRESDIPEFISEVRIAMMKERLNFMVSLCFLVTLVIAFLTTIKTMYRTRTIAVGDS</sequence>
<feature type="domain" description="TIL" evidence="6">
    <location>
        <begin position="164"/>
        <end position="215"/>
    </location>
</feature>
<dbReference type="GeneID" id="6098389"/>
<dbReference type="SUPFAM" id="SSF57567">
    <property type="entry name" value="Serine protease inhibitors"/>
    <property type="match status" value="3"/>
</dbReference>
<organism evidence="7">
    <name type="scientific">Brugia malayi</name>
    <name type="common">Filarial nematode worm</name>
    <dbReference type="NCBI Taxonomy" id="6279"/>
    <lineage>
        <taxon>Eukaryota</taxon>
        <taxon>Metazoa</taxon>
        <taxon>Ecdysozoa</taxon>
        <taxon>Nematoda</taxon>
        <taxon>Chromadorea</taxon>
        <taxon>Rhabditida</taxon>
        <taxon>Spirurina</taxon>
        <taxon>Spiruromorpha</taxon>
        <taxon>Filarioidea</taxon>
        <taxon>Onchocercidae</taxon>
        <taxon>Brugia</taxon>
    </lineage>
</organism>
<dbReference type="PANTHER" id="PTHR23259">
    <property type="entry name" value="RIDDLE"/>
    <property type="match status" value="1"/>
</dbReference>
<keyword evidence="2" id="KW-0646">Protease inhibitor</keyword>
<feature type="domain" description="TIL" evidence="6">
    <location>
        <begin position="100"/>
        <end position="155"/>
    </location>
</feature>
<feature type="domain" description="TIL" evidence="6">
    <location>
        <begin position="221"/>
        <end position="274"/>
    </location>
</feature>
<keyword evidence="5" id="KW-0812">Transmembrane</keyword>
<dbReference type="CDD" id="cd19941">
    <property type="entry name" value="TIL"/>
    <property type="match status" value="3"/>
</dbReference>
<evidence type="ECO:0000256" key="1">
    <source>
        <dbReference type="ARBA" id="ARBA00007611"/>
    </source>
</evidence>
<dbReference type="CTD" id="6098389"/>
<feature type="transmembrane region" description="Helical" evidence="5">
    <location>
        <begin position="443"/>
        <end position="463"/>
    </location>
</feature>
<dbReference type="RefSeq" id="XP_042933749.1">
    <property type="nucleotide sequence ID" value="XM_043077815.1"/>
</dbReference>
<comment type="similarity">
    <text evidence="1">Belongs to the serine protease inhibitor-like (TIL domain-containing) family.</text>
</comment>
<evidence type="ECO:0000259" key="6">
    <source>
        <dbReference type="Pfam" id="PF01826"/>
    </source>
</evidence>
<dbReference type="OrthoDB" id="5849269at2759"/>
<dbReference type="Pfam" id="PF01826">
    <property type="entry name" value="TIL"/>
    <property type="match status" value="3"/>
</dbReference>
<gene>
    <name evidence="7" type="primary">Bm4303</name>
    <name evidence="7" type="ORF">BM_BM4303</name>
</gene>
<dbReference type="InterPro" id="IPR051368">
    <property type="entry name" value="SerProtInhib-TIL_Domain"/>
</dbReference>
<dbReference type="Gene3D" id="2.10.25.10">
    <property type="entry name" value="Laminin"/>
    <property type="match status" value="5"/>
</dbReference>
<dbReference type="GO" id="GO:0004867">
    <property type="term" value="F:serine-type endopeptidase inhibitor activity"/>
    <property type="evidence" value="ECO:0007669"/>
    <property type="project" value="UniProtKB-KW"/>
</dbReference>
<evidence type="ECO:0000256" key="3">
    <source>
        <dbReference type="ARBA" id="ARBA00022900"/>
    </source>
</evidence>
<dbReference type="InterPro" id="IPR002919">
    <property type="entry name" value="TIL_dom"/>
</dbReference>
<keyword evidence="4" id="KW-1015">Disulfide bond</keyword>
<evidence type="ECO:0000256" key="4">
    <source>
        <dbReference type="ARBA" id="ARBA00023157"/>
    </source>
</evidence>
<dbReference type="PANTHER" id="PTHR23259:SF70">
    <property type="entry name" value="ACCESSORY GLAND PROTEIN ACP62F-RELATED"/>
    <property type="match status" value="1"/>
</dbReference>
<dbReference type="EMBL" id="CAAKNF010000192">
    <property type="protein sequence ID" value="VIO92636.1"/>
    <property type="molecule type" value="Genomic_DNA"/>
</dbReference>
<evidence type="ECO:0000256" key="2">
    <source>
        <dbReference type="ARBA" id="ARBA00022690"/>
    </source>
</evidence>
<accession>A0A4E9F9C1</accession>
<dbReference type="InterPro" id="IPR036084">
    <property type="entry name" value="Ser_inhib-like_sf"/>
</dbReference>
<protein>
    <submittedName>
        <fullName evidence="7">Trypsin inhibitor, putative</fullName>
    </submittedName>
</protein>
<evidence type="ECO:0000313" key="7">
    <source>
        <dbReference type="EMBL" id="VIO92636.1"/>
    </source>
</evidence>
<keyword evidence="3" id="KW-0722">Serine protease inhibitor</keyword>
<proteinExistence type="inferred from homology"/>
<name>A0A4E9F9C1_BRUMA</name>
<dbReference type="FunFam" id="2.10.25.10:FF:000055">
    <property type="entry name" value="alpha-tectorin isoform X1"/>
    <property type="match status" value="1"/>
</dbReference>
<dbReference type="AlphaFoldDB" id="A0A4E9F9C1"/>
<reference evidence="7" key="1">
    <citation type="submission" date="2019-04" db="EMBL/GenBank/DDBJ databases">
        <authorList>
            <person name="Howe K."/>
            <person name="Paulini M."/>
            <person name="Williams G."/>
        </authorList>
    </citation>
    <scope>NUCLEOTIDE SEQUENCE [LARGE SCALE GENOMIC DNA]</scope>
    <source>
        <strain evidence="7">FR3</strain>
    </source>
</reference>